<dbReference type="AlphaFoldDB" id="A0A1M6T8I5"/>
<name>A0A1M6T8I5_PARC5</name>
<gene>
    <name evidence="1" type="ORF">SAMN02745912_03598</name>
</gene>
<proteinExistence type="predicted"/>
<protein>
    <submittedName>
        <fullName evidence="1">Uncharacterized protein</fullName>
    </submittedName>
</protein>
<evidence type="ECO:0000313" key="1">
    <source>
        <dbReference type="EMBL" id="SHK53260.1"/>
    </source>
</evidence>
<organism evidence="1 2">
    <name type="scientific">Paramaledivibacter caminithermalis (strain DSM 15212 / CIP 107654 / DViRD3)</name>
    <name type="common">Clostridium caminithermale</name>
    <dbReference type="NCBI Taxonomy" id="1121301"/>
    <lineage>
        <taxon>Bacteria</taxon>
        <taxon>Bacillati</taxon>
        <taxon>Bacillota</taxon>
        <taxon>Clostridia</taxon>
        <taxon>Peptostreptococcales</taxon>
        <taxon>Caminicellaceae</taxon>
        <taxon>Paramaledivibacter</taxon>
    </lineage>
</organism>
<reference evidence="1 2" key="1">
    <citation type="submission" date="2016-11" db="EMBL/GenBank/DDBJ databases">
        <authorList>
            <person name="Jaros S."/>
            <person name="Januszkiewicz K."/>
            <person name="Wedrychowicz H."/>
        </authorList>
    </citation>
    <scope>NUCLEOTIDE SEQUENCE [LARGE SCALE GENOMIC DNA]</scope>
    <source>
        <strain evidence="1 2">DSM 15212</strain>
    </source>
</reference>
<dbReference type="Proteomes" id="UP000184465">
    <property type="component" value="Unassembled WGS sequence"/>
</dbReference>
<dbReference type="Pfam" id="PF19952">
    <property type="entry name" value="DUF6414"/>
    <property type="match status" value="1"/>
</dbReference>
<sequence>MHKIIYFDEGTATDYIEITKGGKYEEFEEKIKDRMRKAMADIEAEASAKFSLFPFLKMGAGTQMNGEVSNHSNKIITNTLSNTVLTDYLKISKKDRKIKKFKKCNIYAYKESMTFFKMYTPWIGYTKLDSKNSDMI</sequence>
<accession>A0A1M6T8I5</accession>
<evidence type="ECO:0000313" key="2">
    <source>
        <dbReference type="Proteomes" id="UP000184465"/>
    </source>
</evidence>
<dbReference type="InterPro" id="IPR045633">
    <property type="entry name" value="DUF6414"/>
</dbReference>
<keyword evidence="2" id="KW-1185">Reference proteome</keyword>
<dbReference type="RefSeq" id="WP_073153254.1">
    <property type="nucleotide sequence ID" value="NZ_FRAG01000083.1"/>
</dbReference>
<dbReference type="EMBL" id="FRAG01000083">
    <property type="protein sequence ID" value="SHK53260.1"/>
    <property type="molecule type" value="Genomic_DNA"/>
</dbReference>
<dbReference type="OrthoDB" id="3196366at2"/>